<evidence type="ECO:0008006" key="9">
    <source>
        <dbReference type="Google" id="ProtNLM"/>
    </source>
</evidence>
<keyword evidence="3" id="KW-0812">Transmembrane</keyword>
<evidence type="ECO:0000256" key="2">
    <source>
        <dbReference type="ARBA" id="ARBA00006824"/>
    </source>
</evidence>
<evidence type="ECO:0000313" key="7">
    <source>
        <dbReference type="EMBL" id="OZJ06834.1"/>
    </source>
</evidence>
<evidence type="ECO:0000256" key="5">
    <source>
        <dbReference type="ARBA" id="ARBA00023136"/>
    </source>
</evidence>
<keyword evidence="5" id="KW-0472">Membrane</keyword>
<evidence type="ECO:0000256" key="6">
    <source>
        <dbReference type="RuleBase" id="RU363053"/>
    </source>
</evidence>
<protein>
    <recommendedName>
        <fullName evidence="9">Protein SYM1</fullName>
    </recommendedName>
</protein>
<dbReference type="PANTHER" id="PTHR11266:SF50">
    <property type="entry name" value="VACUOLAR MEMBRANE PROTEIN YOR292C"/>
    <property type="match status" value="1"/>
</dbReference>
<comment type="similarity">
    <text evidence="2 6">Belongs to the peroxisomal membrane protein PXMP2/4 family.</text>
</comment>
<name>A0A261Y8N4_9FUNG</name>
<dbReference type="EMBL" id="MVBO01000001">
    <property type="protein sequence ID" value="OZJ06834.1"/>
    <property type="molecule type" value="Genomic_DNA"/>
</dbReference>
<dbReference type="Pfam" id="PF04117">
    <property type="entry name" value="Mpv17_PMP22"/>
    <property type="match status" value="1"/>
</dbReference>
<gene>
    <name evidence="7" type="ORF">BZG36_00067</name>
</gene>
<dbReference type="PANTHER" id="PTHR11266">
    <property type="entry name" value="PEROXISOMAL MEMBRANE PROTEIN 2, PXMP2 MPV17"/>
    <property type="match status" value="1"/>
</dbReference>
<comment type="subcellular location">
    <subcellularLocation>
        <location evidence="1">Membrane</location>
        <topology evidence="1">Multi-pass membrane protein</topology>
    </subcellularLocation>
</comment>
<keyword evidence="8" id="KW-1185">Reference proteome</keyword>
<evidence type="ECO:0000256" key="3">
    <source>
        <dbReference type="ARBA" id="ARBA00022692"/>
    </source>
</evidence>
<proteinExistence type="inferred from homology"/>
<evidence type="ECO:0000313" key="8">
    <source>
        <dbReference type="Proteomes" id="UP000242875"/>
    </source>
</evidence>
<dbReference type="OrthoDB" id="10267969at2759"/>
<dbReference type="Proteomes" id="UP000242875">
    <property type="component" value="Unassembled WGS sequence"/>
</dbReference>
<reference evidence="7 8" key="1">
    <citation type="journal article" date="2017" name="Mycologia">
        <title>Bifiguratus adelaidae, gen. et sp. nov., a new member of Mucoromycotina in endophytic and soil-dwelling habitats.</title>
        <authorList>
            <person name="Torres-Cruz T.J."/>
            <person name="Billingsley Tobias T.L."/>
            <person name="Almatruk M."/>
            <person name="Hesse C."/>
            <person name="Kuske C.R."/>
            <person name="Desiro A."/>
            <person name="Benucci G.M."/>
            <person name="Bonito G."/>
            <person name="Stajich J.E."/>
            <person name="Dunlap C."/>
            <person name="Arnold A.E."/>
            <person name="Porras-Alfaro A."/>
        </authorList>
    </citation>
    <scope>NUCLEOTIDE SEQUENCE [LARGE SCALE GENOMIC DNA]</scope>
    <source>
        <strain evidence="7 8">AZ0501</strain>
    </source>
</reference>
<dbReference type="GO" id="GO:0005739">
    <property type="term" value="C:mitochondrion"/>
    <property type="evidence" value="ECO:0007669"/>
    <property type="project" value="TreeGrafter"/>
</dbReference>
<keyword evidence="4" id="KW-1133">Transmembrane helix</keyword>
<dbReference type="InterPro" id="IPR007248">
    <property type="entry name" value="Mpv17_PMP22"/>
</dbReference>
<organism evidence="7 8">
    <name type="scientific">Bifiguratus adelaidae</name>
    <dbReference type="NCBI Taxonomy" id="1938954"/>
    <lineage>
        <taxon>Eukaryota</taxon>
        <taxon>Fungi</taxon>
        <taxon>Fungi incertae sedis</taxon>
        <taxon>Mucoromycota</taxon>
        <taxon>Mucoromycotina</taxon>
        <taxon>Endogonomycetes</taxon>
        <taxon>Endogonales</taxon>
        <taxon>Endogonales incertae sedis</taxon>
        <taxon>Bifiguratus</taxon>
    </lineage>
</organism>
<dbReference type="GO" id="GO:0016020">
    <property type="term" value="C:membrane"/>
    <property type="evidence" value="ECO:0007669"/>
    <property type="project" value="UniProtKB-SubCell"/>
</dbReference>
<comment type="caution">
    <text evidence="7">The sequence shown here is derived from an EMBL/GenBank/DDBJ whole genome shotgun (WGS) entry which is preliminary data.</text>
</comment>
<evidence type="ECO:0000256" key="4">
    <source>
        <dbReference type="ARBA" id="ARBA00022989"/>
    </source>
</evidence>
<accession>A0A261Y8N4</accession>
<evidence type="ECO:0000256" key="1">
    <source>
        <dbReference type="ARBA" id="ARBA00004141"/>
    </source>
</evidence>
<dbReference type="AlphaFoldDB" id="A0A261Y8N4"/>
<sequence>MAAVVRRAKDFYNTNYERRPMGTLCVTNALLGIVSDITAQTMTYVNYQRSHRIPPEQRSLNERLPERLHDSSDPPPHFDPWRTLRFATYGFLIAPPVGRWFAFLEKRFPLRPGSGGSATLATVKRVAVDQTVWAPFGIALFFTIMGTLEGHGIQGVQEKFRDAYWPAFKANYTVWPAVQFVNFRYLPLQFRLPFVSTCGIAWNAYLSWLNAASKNIEDKQVAARKEETKYRGMVGSDV</sequence>